<keyword evidence="4" id="KW-1185">Reference proteome</keyword>
<dbReference type="OrthoDB" id="6261058at2759"/>
<comment type="similarity">
    <text evidence="1">Belongs to the UPF0390 family.</text>
</comment>
<sequence length="97" mass="10795">MPQGKLKVKTQLPKNVKNKKDAKKGPAISKRANCPIQPKKKKLEESQKIKQNLTKALNKAVEEEMRSRAYEGTKKLSKAEEAVVAHSHNATQQSSST</sequence>
<dbReference type="Proteomes" id="UP000801492">
    <property type="component" value="Unassembled WGS sequence"/>
</dbReference>
<proteinExistence type="inferred from homology"/>
<feature type="region of interest" description="Disordered" evidence="2">
    <location>
        <begin position="17"/>
        <end position="46"/>
    </location>
</feature>
<gene>
    <name evidence="3" type="ORF">ILUMI_00960</name>
</gene>
<protein>
    <submittedName>
        <fullName evidence="3">Uncharacterized protein</fullName>
    </submittedName>
</protein>
<dbReference type="EMBL" id="VTPC01000584">
    <property type="protein sequence ID" value="KAF2905236.1"/>
    <property type="molecule type" value="Genomic_DNA"/>
</dbReference>
<accession>A0A8K0GMN7</accession>
<dbReference type="PANTHER" id="PTHR16967">
    <property type="entry name" value="LEYDIG CELL TUMOR 10 KDA PROTEIN HOMOLOG"/>
    <property type="match status" value="1"/>
</dbReference>
<dbReference type="AlphaFoldDB" id="A0A8K0GMN7"/>
<dbReference type="InterPro" id="IPR019034">
    <property type="entry name" value="UPF0390"/>
</dbReference>
<reference evidence="3" key="1">
    <citation type="submission" date="2019-08" db="EMBL/GenBank/DDBJ databases">
        <title>The genome of the North American firefly Photinus pyralis.</title>
        <authorList>
            <consortium name="Photinus pyralis genome working group"/>
            <person name="Fallon T.R."/>
            <person name="Sander Lower S.E."/>
            <person name="Weng J.-K."/>
        </authorList>
    </citation>
    <scope>NUCLEOTIDE SEQUENCE</scope>
    <source>
        <strain evidence="3">TRF0915ILg1</strain>
        <tissue evidence="3">Whole body</tissue>
    </source>
</reference>
<evidence type="ECO:0000256" key="1">
    <source>
        <dbReference type="ARBA" id="ARBA00006802"/>
    </source>
</evidence>
<evidence type="ECO:0000313" key="4">
    <source>
        <dbReference type="Proteomes" id="UP000801492"/>
    </source>
</evidence>
<comment type="caution">
    <text evidence="3">The sequence shown here is derived from an EMBL/GenBank/DDBJ whole genome shotgun (WGS) entry which is preliminary data.</text>
</comment>
<evidence type="ECO:0000256" key="2">
    <source>
        <dbReference type="SAM" id="MobiDB-lite"/>
    </source>
</evidence>
<name>A0A8K0GMN7_IGNLU</name>
<organism evidence="3 4">
    <name type="scientific">Ignelater luminosus</name>
    <name type="common">Cucubano</name>
    <name type="synonym">Pyrophorus luminosus</name>
    <dbReference type="NCBI Taxonomy" id="2038154"/>
    <lineage>
        <taxon>Eukaryota</taxon>
        <taxon>Metazoa</taxon>
        <taxon>Ecdysozoa</taxon>
        <taxon>Arthropoda</taxon>
        <taxon>Hexapoda</taxon>
        <taxon>Insecta</taxon>
        <taxon>Pterygota</taxon>
        <taxon>Neoptera</taxon>
        <taxon>Endopterygota</taxon>
        <taxon>Coleoptera</taxon>
        <taxon>Polyphaga</taxon>
        <taxon>Elateriformia</taxon>
        <taxon>Elateroidea</taxon>
        <taxon>Elateridae</taxon>
        <taxon>Agrypninae</taxon>
        <taxon>Pyrophorini</taxon>
        <taxon>Ignelater</taxon>
    </lineage>
</organism>
<dbReference type="PANTHER" id="PTHR16967:SF1">
    <property type="entry name" value="LEYDIG CELL TUMOR 10 KDA PROTEIN HOMOLOG"/>
    <property type="match status" value="1"/>
</dbReference>
<evidence type="ECO:0000313" key="3">
    <source>
        <dbReference type="EMBL" id="KAF2905236.1"/>
    </source>
</evidence>
<dbReference type="Pfam" id="PF09495">
    <property type="entry name" value="DUF2462"/>
    <property type="match status" value="1"/>
</dbReference>